<dbReference type="Pfam" id="PF07690">
    <property type="entry name" value="MFS_1"/>
    <property type="match status" value="1"/>
</dbReference>
<organism evidence="9 10">
    <name type="scientific">Anaerobacterium chartisolvens</name>
    <dbReference type="NCBI Taxonomy" id="1297424"/>
    <lineage>
        <taxon>Bacteria</taxon>
        <taxon>Bacillati</taxon>
        <taxon>Bacillota</taxon>
        <taxon>Clostridia</taxon>
        <taxon>Eubacteriales</taxon>
        <taxon>Oscillospiraceae</taxon>
        <taxon>Anaerobacterium</taxon>
    </lineage>
</organism>
<feature type="transmembrane region" description="Helical" evidence="7">
    <location>
        <begin position="357"/>
        <end position="376"/>
    </location>
</feature>
<dbReference type="InterPro" id="IPR051788">
    <property type="entry name" value="MFS_Transporter"/>
</dbReference>
<dbReference type="PANTHER" id="PTHR23514:SF3">
    <property type="entry name" value="BYPASS OF STOP CODON PROTEIN 6"/>
    <property type="match status" value="1"/>
</dbReference>
<gene>
    <name evidence="9" type="ORF">DFR58_13915</name>
</gene>
<sequence>MTSLLRLTLYIGFLTIGAVSSLMGAALPSIRTSLGINYSQSGLILSGQFLGMCLTAIIGGYLADRLGKKPLLIAGSIFLATGLLGSMASYSFTSLFIWNIIAGVGFGIYEVGINALCSDFCDSNKGNAMNRLHFFFGVGAILAPILVTASSKSLLGWRACFGICAVLPLIVGIMLFRIKVNENAKEKKSYFGTAYRNLFIWLAGASIFIYVGIETSVYGWIPALWEKLSPGGLIPPTLVTTFFWVSLTIARLFTGKIADYMGFGRYLTASGIAGVAAAFILLISPSDIAVLICIILLGFILAGIFPTVMASATSHFPEQSGMVTAFISVFSALGGVLIPTQIGYFADIFTVEVIPQIIFAASALMLAFIFTGWHIVKVPSARK</sequence>
<evidence type="ECO:0000256" key="7">
    <source>
        <dbReference type="SAM" id="Phobius"/>
    </source>
</evidence>
<feature type="transmembrane region" description="Helical" evidence="7">
    <location>
        <begin position="70"/>
        <end position="90"/>
    </location>
</feature>
<dbReference type="OrthoDB" id="1674556at2"/>
<feature type="transmembrane region" description="Helical" evidence="7">
    <location>
        <begin position="198"/>
        <end position="221"/>
    </location>
</feature>
<protein>
    <submittedName>
        <fullName evidence="9">Fucose permease</fullName>
    </submittedName>
</protein>
<evidence type="ECO:0000259" key="8">
    <source>
        <dbReference type="PROSITE" id="PS50850"/>
    </source>
</evidence>
<evidence type="ECO:0000256" key="2">
    <source>
        <dbReference type="ARBA" id="ARBA00008335"/>
    </source>
</evidence>
<dbReference type="PANTHER" id="PTHR23514">
    <property type="entry name" value="BYPASS OF STOP CODON PROTEIN 6"/>
    <property type="match status" value="1"/>
</dbReference>
<evidence type="ECO:0000256" key="6">
    <source>
        <dbReference type="ARBA" id="ARBA00023136"/>
    </source>
</evidence>
<evidence type="ECO:0000256" key="4">
    <source>
        <dbReference type="ARBA" id="ARBA00022692"/>
    </source>
</evidence>
<feature type="transmembrane region" description="Helical" evidence="7">
    <location>
        <begin position="266"/>
        <end position="283"/>
    </location>
</feature>
<feature type="domain" description="Major facilitator superfamily (MFS) profile" evidence="8">
    <location>
        <begin position="5"/>
        <end position="379"/>
    </location>
</feature>
<reference evidence="9 10" key="1">
    <citation type="submission" date="2018-07" db="EMBL/GenBank/DDBJ databases">
        <title>Genomic Encyclopedia of Type Strains, Phase IV (KMG-IV): sequencing the most valuable type-strain genomes for metagenomic binning, comparative biology and taxonomic classification.</title>
        <authorList>
            <person name="Goeker M."/>
        </authorList>
    </citation>
    <scope>NUCLEOTIDE SEQUENCE [LARGE SCALE GENOMIC DNA]</scope>
    <source>
        <strain evidence="9 10">DSM 27016</strain>
    </source>
</reference>
<evidence type="ECO:0000313" key="9">
    <source>
        <dbReference type="EMBL" id="RCX09076.1"/>
    </source>
</evidence>
<feature type="transmembrane region" description="Helical" evidence="7">
    <location>
        <begin position="289"/>
        <end position="310"/>
    </location>
</feature>
<dbReference type="InterPro" id="IPR036259">
    <property type="entry name" value="MFS_trans_sf"/>
</dbReference>
<keyword evidence="3" id="KW-0813">Transport</keyword>
<feature type="transmembrane region" description="Helical" evidence="7">
    <location>
        <begin position="42"/>
        <end position="63"/>
    </location>
</feature>
<dbReference type="InterPro" id="IPR011701">
    <property type="entry name" value="MFS"/>
</dbReference>
<dbReference type="PROSITE" id="PS50850">
    <property type="entry name" value="MFS"/>
    <property type="match status" value="1"/>
</dbReference>
<dbReference type="EMBL" id="QPJT01000039">
    <property type="protein sequence ID" value="RCX09076.1"/>
    <property type="molecule type" value="Genomic_DNA"/>
</dbReference>
<accession>A0A369ALB3</accession>
<dbReference type="SUPFAM" id="SSF103473">
    <property type="entry name" value="MFS general substrate transporter"/>
    <property type="match status" value="1"/>
</dbReference>
<comment type="caution">
    <text evidence="9">The sequence shown here is derived from an EMBL/GenBank/DDBJ whole genome shotgun (WGS) entry which is preliminary data.</text>
</comment>
<dbReference type="Gene3D" id="1.20.1250.20">
    <property type="entry name" value="MFS general substrate transporter like domains"/>
    <property type="match status" value="2"/>
</dbReference>
<dbReference type="InterPro" id="IPR020846">
    <property type="entry name" value="MFS_dom"/>
</dbReference>
<keyword evidence="4 7" id="KW-0812">Transmembrane</keyword>
<keyword evidence="10" id="KW-1185">Reference proteome</keyword>
<dbReference type="GO" id="GO:0022857">
    <property type="term" value="F:transmembrane transporter activity"/>
    <property type="evidence" value="ECO:0007669"/>
    <property type="project" value="InterPro"/>
</dbReference>
<proteinExistence type="inferred from homology"/>
<dbReference type="GO" id="GO:0005886">
    <property type="term" value="C:plasma membrane"/>
    <property type="evidence" value="ECO:0007669"/>
    <property type="project" value="UniProtKB-SubCell"/>
</dbReference>
<dbReference type="AlphaFoldDB" id="A0A369ALB3"/>
<feature type="transmembrane region" description="Helical" evidence="7">
    <location>
        <begin position="233"/>
        <end position="254"/>
    </location>
</feature>
<feature type="transmembrane region" description="Helical" evidence="7">
    <location>
        <begin position="7"/>
        <end position="30"/>
    </location>
</feature>
<evidence type="ECO:0000256" key="3">
    <source>
        <dbReference type="ARBA" id="ARBA00022448"/>
    </source>
</evidence>
<name>A0A369ALB3_9FIRM</name>
<evidence type="ECO:0000313" key="10">
    <source>
        <dbReference type="Proteomes" id="UP000253034"/>
    </source>
</evidence>
<comment type="subcellular location">
    <subcellularLocation>
        <location evidence="1">Cell membrane</location>
        <topology evidence="1">Multi-pass membrane protein</topology>
    </subcellularLocation>
</comment>
<feature type="transmembrane region" description="Helical" evidence="7">
    <location>
        <begin position="155"/>
        <end position="178"/>
    </location>
</feature>
<dbReference type="Proteomes" id="UP000253034">
    <property type="component" value="Unassembled WGS sequence"/>
</dbReference>
<keyword evidence="6 7" id="KW-0472">Membrane</keyword>
<keyword evidence="5 7" id="KW-1133">Transmembrane helix</keyword>
<comment type="similarity">
    <text evidence="2">Belongs to the major facilitator superfamily.</text>
</comment>
<evidence type="ECO:0000256" key="1">
    <source>
        <dbReference type="ARBA" id="ARBA00004651"/>
    </source>
</evidence>
<evidence type="ECO:0000256" key="5">
    <source>
        <dbReference type="ARBA" id="ARBA00022989"/>
    </source>
</evidence>
<feature type="transmembrane region" description="Helical" evidence="7">
    <location>
        <begin position="96"/>
        <end position="117"/>
    </location>
</feature>
<feature type="transmembrane region" description="Helical" evidence="7">
    <location>
        <begin position="322"/>
        <end position="345"/>
    </location>
</feature>
<feature type="transmembrane region" description="Helical" evidence="7">
    <location>
        <begin position="129"/>
        <end position="149"/>
    </location>
</feature>
<dbReference type="RefSeq" id="WP_114300070.1">
    <property type="nucleotide sequence ID" value="NZ_QPJT01000039.1"/>
</dbReference>